<sequence>MSPSQSRLSCASGHMALGHLSRSLGGLLSGYSRPAAVQLPRVGASAWQRLRSYPFSASGDPASQVDVGATPDASRELDSAAVAVDQVVAQSPSEPSADPSTETTTETTSTGTVIDLKAAHSVPAGSSSGPSATGRSNETTGGEGRERMMIPRDDSDPGAAFVTVQKDGTLRRATGRIHAALAEGKRVVLYATGGPSVSNAVKAVLLARRKEGEGGAGSDLGFKVVHQPGVKEDRVTKFMFALHKVDYRVEPDTPPDQIFRADVHANCRVYGSLIASNLELGRPCAIQAMGPGPVAAVVVAHTWARKILKGSGHDCLCFPEFKRRSISNEVEKTEVRMTFVKVPYDLEQDFKPQWNPIETAANRSAPLADTSSETSLSESLDTPVEPMAQHA</sequence>
<protein>
    <submittedName>
        <fullName evidence="2">Uncharacterized protein</fullName>
    </submittedName>
</protein>
<comment type="caution">
    <text evidence="2">The sequence shown here is derived from an EMBL/GenBank/DDBJ whole genome shotgun (WGS) entry which is preliminary data.</text>
</comment>
<dbReference type="Gene3D" id="3.30.110.20">
    <property type="entry name" value="Alba-like domain"/>
    <property type="match status" value="2"/>
</dbReference>
<dbReference type="InterPro" id="IPR036882">
    <property type="entry name" value="Alba-like_dom_sf"/>
</dbReference>
<proteinExistence type="predicted"/>
<dbReference type="GO" id="GO:0003676">
    <property type="term" value="F:nucleic acid binding"/>
    <property type="evidence" value="ECO:0007669"/>
    <property type="project" value="InterPro"/>
</dbReference>
<feature type="region of interest" description="Disordered" evidence="1">
    <location>
        <begin position="54"/>
        <end position="73"/>
    </location>
</feature>
<evidence type="ECO:0000313" key="2">
    <source>
        <dbReference type="EMBL" id="CAD7701813.1"/>
    </source>
</evidence>
<dbReference type="InterPro" id="IPR007347">
    <property type="entry name" value="SpoVS"/>
</dbReference>
<feature type="region of interest" description="Disordered" evidence="1">
    <location>
        <begin position="121"/>
        <end position="158"/>
    </location>
</feature>
<dbReference type="PANTHER" id="PTHR35331:SF1">
    <property type="entry name" value="STAGE V SPORULATION PROTEIN S"/>
    <property type="match status" value="1"/>
</dbReference>
<name>A0A8S1J325_9CHLO</name>
<feature type="compositionally biased region" description="Low complexity" evidence="1">
    <location>
        <begin position="369"/>
        <end position="382"/>
    </location>
</feature>
<evidence type="ECO:0000256" key="1">
    <source>
        <dbReference type="SAM" id="MobiDB-lite"/>
    </source>
</evidence>
<feature type="compositionally biased region" description="Basic and acidic residues" evidence="1">
    <location>
        <begin position="143"/>
        <end position="155"/>
    </location>
</feature>
<gene>
    <name evidence="2" type="ORF">OSTQU699_LOCUS7170</name>
</gene>
<feature type="region of interest" description="Disordered" evidence="1">
    <location>
        <begin position="87"/>
        <end position="109"/>
    </location>
</feature>
<organism evidence="2 3">
    <name type="scientific">Ostreobium quekettii</name>
    <dbReference type="NCBI Taxonomy" id="121088"/>
    <lineage>
        <taxon>Eukaryota</taxon>
        <taxon>Viridiplantae</taxon>
        <taxon>Chlorophyta</taxon>
        <taxon>core chlorophytes</taxon>
        <taxon>Ulvophyceae</taxon>
        <taxon>TCBD clade</taxon>
        <taxon>Bryopsidales</taxon>
        <taxon>Ostreobineae</taxon>
        <taxon>Ostreobiaceae</taxon>
        <taxon>Ostreobium</taxon>
    </lineage>
</organism>
<reference evidence="2" key="1">
    <citation type="submission" date="2020-12" db="EMBL/GenBank/DDBJ databases">
        <authorList>
            <person name="Iha C."/>
        </authorList>
    </citation>
    <scope>NUCLEOTIDE SEQUENCE</scope>
</reference>
<dbReference type="EMBL" id="CAJHUC010001637">
    <property type="protein sequence ID" value="CAD7701813.1"/>
    <property type="molecule type" value="Genomic_DNA"/>
</dbReference>
<dbReference type="PANTHER" id="PTHR35331">
    <property type="entry name" value="STAGE V SPORULATION PROTEIN S"/>
    <property type="match status" value="1"/>
</dbReference>
<dbReference type="AlphaFoldDB" id="A0A8S1J325"/>
<dbReference type="Pfam" id="PF04232">
    <property type="entry name" value="SpoVS"/>
    <property type="match status" value="1"/>
</dbReference>
<accession>A0A8S1J325</accession>
<dbReference type="Proteomes" id="UP000708148">
    <property type="component" value="Unassembled WGS sequence"/>
</dbReference>
<feature type="region of interest" description="Disordered" evidence="1">
    <location>
        <begin position="355"/>
        <end position="391"/>
    </location>
</feature>
<keyword evidence="3" id="KW-1185">Reference proteome</keyword>
<feature type="compositionally biased region" description="Low complexity" evidence="1">
    <location>
        <begin position="121"/>
        <end position="136"/>
    </location>
</feature>
<evidence type="ECO:0000313" key="3">
    <source>
        <dbReference type="Proteomes" id="UP000708148"/>
    </source>
</evidence>